<reference evidence="6" key="1">
    <citation type="submission" date="2020-10" db="EMBL/GenBank/DDBJ databases">
        <authorList>
            <person name="Gilroy R."/>
        </authorList>
    </citation>
    <scope>NUCLEOTIDE SEQUENCE</scope>
    <source>
        <strain evidence="6">CHK184-20233</strain>
    </source>
</reference>
<dbReference type="FunFam" id="1.10.10.2830:FF:000001">
    <property type="entry name" value="Chromosome partitioning protein ParB"/>
    <property type="match status" value="1"/>
</dbReference>
<proteinExistence type="inferred from homology"/>
<comment type="subcellular location">
    <subcellularLocation>
        <location evidence="1">Cytoplasm</location>
        <location evidence="1">Nucleoid</location>
    </subcellularLocation>
</comment>
<dbReference type="Gene3D" id="1.10.10.2830">
    <property type="match status" value="1"/>
</dbReference>
<reference evidence="6" key="2">
    <citation type="journal article" date="2021" name="PeerJ">
        <title>Extensive microbial diversity within the chicken gut microbiome revealed by metagenomics and culture.</title>
        <authorList>
            <person name="Gilroy R."/>
            <person name="Ravi A."/>
            <person name="Getino M."/>
            <person name="Pursley I."/>
            <person name="Horton D.L."/>
            <person name="Alikhan N.F."/>
            <person name="Baker D."/>
            <person name="Gharbi K."/>
            <person name="Hall N."/>
            <person name="Watson M."/>
            <person name="Adriaenssens E.M."/>
            <person name="Foster-Nyarko E."/>
            <person name="Jarju S."/>
            <person name="Secka A."/>
            <person name="Antonio M."/>
            <person name="Oren A."/>
            <person name="Chaudhuri R.R."/>
            <person name="La Ragione R."/>
            <person name="Hildebrand F."/>
            <person name="Pallen M.J."/>
        </authorList>
    </citation>
    <scope>NUCLEOTIDE SEQUENCE</scope>
    <source>
        <strain evidence="6">CHK184-20233</strain>
    </source>
</reference>
<evidence type="ECO:0000256" key="1">
    <source>
        <dbReference type="ARBA" id="ARBA00004453"/>
    </source>
</evidence>
<feature type="region of interest" description="Disordered" evidence="4">
    <location>
        <begin position="319"/>
        <end position="339"/>
    </location>
</feature>
<evidence type="ECO:0000313" key="7">
    <source>
        <dbReference type="Proteomes" id="UP000824232"/>
    </source>
</evidence>
<dbReference type="Pfam" id="PF02195">
    <property type="entry name" value="ParB_N"/>
    <property type="match status" value="1"/>
</dbReference>
<dbReference type="SMART" id="SM00470">
    <property type="entry name" value="ParB"/>
    <property type="match status" value="1"/>
</dbReference>
<gene>
    <name evidence="6" type="ORF">IAB38_06575</name>
</gene>
<dbReference type="GO" id="GO:0045881">
    <property type="term" value="P:positive regulation of sporulation resulting in formation of a cellular spore"/>
    <property type="evidence" value="ECO:0007669"/>
    <property type="project" value="TreeGrafter"/>
</dbReference>
<dbReference type="PANTHER" id="PTHR33375">
    <property type="entry name" value="CHROMOSOME-PARTITIONING PROTEIN PARB-RELATED"/>
    <property type="match status" value="1"/>
</dbReference>
<protein>
    <submittedName>
        <fullName evidence="6">ParB/RepB/Spo0J family partition protein</fullName>
    </submittedName>
</protein>
<dbReference type="GO" id="GO:0003677">
    <property type="term" value="F:DNA binding"/>
    <property type="evidence" value="ECO:0007669"/>
    <property type="project" value="UniProtKB-KW"/>
</dbReference>
<evidence type="ECO:0000256" key="2">
    <source>
        <dbReference type="ARBA" id="ARBA00006295"/>
    </source>
</evidence>
<evidence type="ECO:0000259" key="5">
    <source>
        <dbReference type="SMART" id="SM00470"/>
    </source>
</evidence>
<dbReference type="AlphaFoldDB" id="A0A9D1DV52"/>
<sequence>MDNKENEVVYLHLDDIIPNRFQPRQVFDEKALKELAVSIKEHGVIQPIIVRNIGNKYEIIAGERRYKASAMAGLTTIPAIVRNLDDKESSKVALLENLQRKNLNPIEEAKTYQKILELDQMTQEELAKTMGKSQSAVANKLRLLSLTDEVQDALLKDQISERHARALLNAKDPETQKQLLKEVIDKKMTVRELEEKINPKEEITKSDIDALLNPSPVSATMPQTNSLNINSNSNPNNDFNTSVGIDYSTPPKFIDYDVPNINDNLESTANKSIDINAIKDKAQDINVEKPTTDVNEFLKVAPKEEKKEEESNFKFFSPMEEEAKEAPSKQEPSTSMFDTPAPTNAPFINDNPFNLGGETKDLKDSTSTSMDNLLAGVNTNNNTSVKETPSIPSIDTFNNPFAHNPIFSDNVKASEEQQKENKPKYTLNESINLVRETLKKIEESGFKVDSEEMDLVNNYQITIKISKENNNS</sequence>
<dbReference type="Proteomes" id="UP000824232">
    <property type="component" value="Unassembled WGS sequence"/>
</dbReference>
<dbReference type="FunFam" id="3.90.1530.30:FF:000001">
    <property type="entry name" value="Chromosome partitioning protein ParB"/>
    <property type="match status" value="1"/>
</dbReference>
<dbReference type="GO" id="GO:0009295">
    <property type="term" value="C:nucleoid"/>
    <property type="evidence" value="ECO:0007669"/>
    <property type="project" value="UniProtKB-SubCell"/>
</dbReference>
<feature type="domain" description="ParB-like N-terminal" evidence="5">
    <location>
        <begin position="9"/>
        <end position="98"/>
    </location>
</feature>
<dbReference type="PANTHER" id="PTHR33375:SF8">
    <property type="entry name" value="NUCLEOID OCCLUSION PROTEIN"/>
    <property type="match status" value="1"/>
</dbReference>
<dbReference type="GO" id="GO:0007059">
    <property type="term" value="P:chromosome segregation"/>
    <property type="evidence" value="ECO:0007669"/>
    <property type="project" value="TreeGrafter"/>
</dbReference>
<comment type="similarity">
    <text evidence="2">Belongs to the ParB family.</text>
</comment>
<organism evidence="6 7">
    <name type="scientific">Candidatus Onthousia excrementipullorum</name>
    <dbReference type="NCBI Taxonomy" id="2840884"/>
    <lineage>
        <taxon>Bacteria</taxon>
        <taxon>Bacillati</taxon>
        <taxon>Bacillota</taxon>
        <taxon>Bacilli</taxon>
        <taxon>Candidatus Onthousia</taxon>
    </lineage>
</organism>
<evidence type="ECO:0000313" key="6">
    <source>
        <dbReference type="EMBL" id="HIR59699.1"/>
    </source>
</evidence>
<dbReference type="CDD" id="cd16393">
    <property type="entry name" value="SPO0J_N"/>
    <property type="match status" value="1"/>
</dbReference>
<evidence type="ECO:0000256" key="3">
    <source>
        <dbReference type="ARBA" id="ARBA00023125"/>
    </source>
</evidence>
<dbReference type="InterPro" id="IPR004437">
    <property type="entry name" value="ParB/RepB/Spo0J"/>
</dbReference>
<dbReference type="SUPFAM" id="SSF110849">
    <property type="entry name" value="ParB/Sulfiredoxin"/>
    <property type="match status" value="1"/>
</dbReference>
<comment type="caution">
    <text evidence="6">The sequence shown here is derived from an EMBL/GenBank/DDBJ whole genome shotgun (WGS) entry which is preliminary data.</text>
</comment>
<dbReference type="InterPro" id="IPR050336">
    <property type="entry name" value="Chromosome_partition/occlusion"/>
</dbReference>
<dbReference type="InterPro" id="IPR003115">
    <property type="entry name" value="ParB_N"/>
</dbReference>
<dbReference type="Gene3D" id="3.90.1530.30">
    <property type="match status" value="1"/>
</dbReference>
<dbReference type="Pfam" id="PF17762">
    <property type="entry name" value="HTH_ParB"/>
    <property type="match status" value="1"/>
</dbReference>
<keyword evidence="3" id="KW-0238">DNA-binding</keyword>
<evidence type="ECO:0000256" key="4">
    <source>
        <dbReference type="SAM" id="MobiDB-lite"/>
    </source>
</evidence>
<dbReference type="GO" id="GO:0005694">
    <property type="term" value="C:chromosome"/>
    <property type="evidence" value="ECO:0007669"/>
    <property type="project" value="TreeGrafter"/>
</dbReference>
<dbReference type="NCBIfam" id="TIGR00180">
    <property type="entry name" value="parB_part"/>
    <property type="match status" value="1"/>
</dbReference>
<dbReference type="InterPro" id="IPR036086">
    <property type="entry name" value="ParB/Sulfiredoxin_sf"/>
</dbReference>
<dbReference type="EMBL" id="DVHC01000062">
    <property type="protein sequence ID" value="HIR59699.1"/>
    <property type="molecule type" value="Genomic_DNA"/>
</dbReference>
<dbReference type="InterPro" id="IPR041468">
    <property type="entry name" value="HTH_ParB/Spo0J"/>
</dbReference>
<accession>A0A9D1DV52</accession>
<name>A0A9D1DV52_9FIRM</name>
<dbReference type="SUPFAM" id="SSF109709">
    <property type="entry name" value="KorB DNA-binding domain-like"/>
    <property type="match status" value="1"/>
</dbReference>